<evidence type="ECO:0000313" key="2">
    <source>
        <dbReference type="Proteomes" id="UP000182987"/>
    </source>
</evidence>
<dbReference type="EMBL" id="CP017480">
    <property type="protein sequence ID" value="APG05533.1"/>
    <property type="molecule type" value="Genomic_DNA"/>
</dbReference>
<keyword evidence="2" id="KW-1185">Reference proteome</keyword>
<organism evidence="1 2">
    <name type="scientific">Luteibacter rhizovicinus DSM 16549</name>
    <dbReference type="NCBI Taxonomy" id="1440763"/>
    <lineage>
        <taxon>Bacteria</taxon>
        <taxon>Pseudomonadati</taxon>
        <taxon>Pseudomonadota</taxon>
        <taxon>Gammaproteobacteria</taxon>
        <taxon>Lysobacterales</taxon>
        <taxon>Rhodanobacteraceae</taxon>
        <taxon>Luteibacter</taxon>
    </lineage>
</organism>
<reference evidence="2" key="1">
    <citation type="submission" date="2016-09" db="EMBL/GenBank/DDBJ databases">
        <authorList>
            <person name="Lysoe E."/>
        </authorList>
    </citation>
    <scope>NUCLEOTIDE SEQUENCE [LARGE SCALE GENOMIC DNA]</scope>
    <source>
        <strain evidence="2">LJ96T</strain>
    </source>
</reference>
<proteinExistence type="predicted"/>
<accession>A0A1L3EWV0</accession>
<dbReference type="InterPro" id="IPR009057">
    <property type="entry name" value="Homeodomain-like_sf"/>
</dbReference>
<dbReference type="Proteomes" id="UP000182987">
    <property type="component" value="Chromosome"/>
</dbReference>
<dbReference type="SUPFAM" id="SSF46689">
    <property type="entry name" value="Homeodomain-like"/>
    <property type="match status" value="1"/>
</dbReference>
<gene>
    <name evidence="1" type="ORF">BJI69_17585</name>
</gene>
<dbReference type="AlphaFoldDB" id="A0A1L3EWV0"/>
<name>A0A1L3EWV0_9GAMM</name>
<sequence length="194" mass="21273">MISKGQRPTVTEVADAAAISRRTAYRYFPTQVKLMTEAALEGLRPAMEAALESAPAGTTSGAVEARVDALVEQMQRLALANEALLRTMIHETVLHSPDDKQPPRGTRRVEWIDAAVNPLRTRLGPAAYSRLVSALALTTGIEAILVLRDIRGLSATQAVQVSHWMARALLKQSLADRDAERRKARDKRRKVDGV</sequence>
<dbReference type="KEGG" id="lrz:BJI69_17585"/>
<dbReference type="Gene3D" id="1.10.357.10">
    <property type="entry name" value="Tetracycline Repressor, domain 2"/>
    <property type="match status" value="1"/>
</dbReference>
<protein>
    <recommendedName>
        <fullName evidence="3">TetR family transcriptional regulator</fullName>
    </recommendedName>
</protein>
<evidence type="ECO:0008006" key="3">
    <source>
        <dbReference type="Google" id="ProtNLM"/>
    </source>
</evidence>
<dbReference type="STRING" id="1440763.BJI69_17585"/>
<evidence type="ECO:0000313" key="1">
    <source>
        <dbReference type="EMBL" id="APG05533.1"/>
    </source>
</evidence>